<sequence length="54" mass="5994">MKAGDNDNGKGGSTDSRDYSLYYFTEDHKVWLPVPAGYEVDEGGKDVDDTDDTF</sequence>
<name>A0A8I3A5S5_9AGAM</name>
<keyword evidence="2" id="KW-1185">Reference proteome</keyword>
<dbReference type="Proteomes" id="UP000683000">
    <property type="component" value="Unassembled WGS sequence"/>
</dbReference>
<dbReference type="AlphaFoldDB" id="A0A8I3A5S5"/>
<protein>
    <submittedName>
        <fullName evidence="1">Uncharacterized protein</fullName>
    </submittedName>
</protein>
<gene>
    <name evidence="1" type="ORF">JVT61DRAFT_10977</name>
</gene>
<organism evidence="1 2">
    <name type="scientific">Boletus reticuloceps</name>
    <dbReference type="NCBI Taxonomy" id="495285"/>
    <lineage>
        <taxon>Eukaryota</taxon>
        <taxon>Fungi</taxon>
        <taxon>Dikarya</taxon>
        <taxon>Basidiomycota</taxon>
        <taxon>Agaricomycotina</taxon>
        <taxon>Agaricomycetes</taxon>
        <taxon>Agaricomycetidae</taxon>
        <taxon>Boletales</taxon>
        <taxon>Boletineae</taxon>
        <taxon>Boletaceae</taxon>
        <taxon>Boletoideae</taxon>
        <taxon>Boletus</taxon>
    </lineage>
</organism>
<dbReference type="OrthoDB" id="2681472at2759"/>
<accession>A0A8I3A5S5</accession>
<dbReference type="EMBL" id="JAGFBS010000044">
    <property type="protein sequence ID" value="KAG6370775.1"/>
    <property type="molecule type" value="Genomic_DNA"/>
</dbReference>
<evidence type="ECO:0000313" key="1">
    <source>
        <dbReference type="EMBL" id="KAG6370775.1"/>
    </source>
</evidence>
<proteinExistence type="predicted"/>
<reference evidence="1" key="1">
    <citation type="submission" date="2021-03" db="EMBL/GenBank/DDBJ databases">
        <title>Evolutionary innovations through gain and loss of genes in the ectomycorrhizal Boletales.</title>
        <authorList>
            <person name="Wu G."/>
            <person name="Miyauchi S."/>
            <person name="Morin E."/>
            <person name="Yang Z.-L."/>
            <person name="Xu J."/>
            <person name="Martin F.M."/>
        </authorList>
    </citation>
    <scope>NUCLEOTIDE SEQUENCE</scope>
    <source>
        <strain evidence="1">BR01</strain>
    </source>
</reference>
<comment type="caution">
    <text evidence="1">The sequence shown here is derived from an EMBL/GenBank/DDBJ whole genome shotgun (WGS) entry which is preliminary data.</text>
</comment>
<evidence type="ECO:0000313" key="2">
    <source>
        <dbReference type="Proteomes" id="UP000683000"/>
    </source>
</evidence>